<name>A0AAP0ESP3_9MAGN</name>
<dbReference type="Gene3D" id="1.10.510.10">
    <property type="entry name" value="Transferase(Phosphotransferase) domain 1"/>
    <property type="match status" value="1"/>
</dbReference>
<dbReference type="Gene3D" id="3.30.200.20">
    <property type="entry name" value="Phosphorylase Kinase, domain 1"/>
    <property type="match status" value="1"/>
</dbReference>
<accession>A0AAP0ESP3</accession>
<dbReference type="InterPro" id="IPR000719">
    <property type="entry name" value="Prot_kinase_dom"/>
</dbReference>
<dbReference type="GO" id="GO:0016020">
    <property type="term" value="C:membrane"/>
    <property type="evidence" value="ECO:0007669"/>
    <property type="project" value="UniProtKB-SubCell"/>
</dbReference>
<keyword evidence="13" id="KW-1185">Reference proteome</keyword>
<dbReference type="PANTHER" id="PTHR48007:SF37">
    <property type="entry name" value="LEUCINE-RICH REPEAT PROTEIN KINASE FAMILY PROTEIN"/>
    <property type="match status" value="1"/>
</dbReference>
<dbReference type="Gene3D" id="3.80.10.10">
    <property type="entry name" value="Ribonuclease Inhibitor"/>
    <property type="match status" value="1"/>
</dbReference>
<evidence type="ECO:0000256" key="8">
    <source>
        <dbReference type="ARBA" id="ARBA00023136"/>
    </source>
</evidence>
<feature type="region of interest" description="Disordered" evidence="9">
    <location>
        <begin position="77"/>
        <end position="155"/>
    </location>
</feature>
<feature type="region of interest" description="Disordered" evidence="9">
    <location>
        <begin position="376"/>
        <end position="402"/>
    </location>
</feature>
<dbReference type="SUPFAM" id="SSF56112">
    <property type="entry name" value="Protein kinase-like (PK-like)"/>
    <property type="match status" value="1"/>
</dbReference>
<dbReference type="InterPro" id="IPR046959">
    <property type="entry name" value="PRK1-6/SRF4-like"/>
</dbReference>
<dbReference type="GO" id="GO:0004672">
    <property type="term" value="F:protein kinase activity"/>
    <property type="evidence" value="ECO:0007669"/>
    <property type="project" value="InterPro"/>
</dbReference>
<dbReference type="Pfam" id="PF07714">
    <property type="entry name" value="PK_Tyr_Ser-Thr"/>
    <property type="match status" value="1"/>
</dbReference>
<feature type="domain" description="Protein kinase" evidence="11">
    <location>
        <begin position="314"/>
        <end position="653"/>
    </location>
</feature>
<evidence type="ECO:0000313" key="12">
    <source>
        <dbReference type="EMBL" id="KAK9097342.1"/>
    </source>
</evidence>
<dbReference type="PROSITE" id="PS50011">
    <property type="entry name" value="PROTEIN_KINASE_DOM"/>
    <property type="match status" value="1"/>
</dbReference>
<dbReference type="InterPro" id="IPR032675">
    <property type="entry name" value="LRR_dom_sf"/>
</dbReference>
<comment type="caution">
    <text evidence="12">The sequence shown here is derived from an EMBL/GenBank/DDBJ whole genome shotgun (WGS) entry which is preliminary data.</text>
</comment>
<dbReference type="SUPFAM" id="SSF52058">
    <property type="entry name" value="L domain-like"/>
    <property type="match status" value="1"/>
</dbReference>
<proteinExistence type="predicted"/>
<keyword evidence="6" id="KW-0677">Repeat</keyword>
<keyword evidence="7 10" id="KW-1133">Transmembrane helix</keyword>
<dbReference type="GO" id="GO:0005524">
    <property type="term" value="F:ATP binding"/>
    <property type="evidence" value="ECO:0007669"/>
    <property type="project" value="InterPro"/>
</dbReference>
<keyword evidence="4 10" id="KW-0812">Transmembrane</keyword>
<dbReference type="PANTHER" id="PTHR48007">
    <property type="entry name" value="LEUCINE-RICH REPEAT RECEPTOR-LIKE PROTEIN KINASE PXC1"/>
    <property type="match status" value="1"/>
</dbReference>
<evidence type="ECO:0000256" key="5">
    <source>
        <dbReference type="ARBA" id="ARBA00022729"/>
    </source>
</evidence>
<evidence type="ECO:0000256" key="3">
    <source>
        <dbReference type="ARBA" id="ARBA00022614"/>
    </source>
</evidence>
<dbReference type="InterPro" id="IPR001245">
    <property type="entry name" value="Ser-Thr/Tyr_kinase_cat_dom"/>
</dbReference>
<dbReference type="EMBL" id="JBBNAE010000009">
    <property type="protein sequence ID" value="KAK9097342.1"/>
    <property type="molecule type" value="Genomic_DNA"/>
</dbReference>
<evidence type="ECO:0000256" key="10">
    <source>
        <dbReference type="SAM" id="Phobius"/>
    </source>
</evidence>
<feature type="compositionally biased region" description="Pro residues" evidence="9">
    <location>
        <begin position="139"/>
        <end position="155"/>
    </location>
</feature>
<protein>
    <recommendedName>
        <fullName evidence="11">Protein kinase domain-containing protein</fullName>
    </recommendedName>
</protein>
<evidence type="ECO:0000256" key="1">
    <source>
        <dbReference type="ARBA" id="ARBA00004167"/>
    </source>
</evidence>
<evidence type="ECO:0000256" key="7">
    <source>
        <dbReference type="ARBA" id="ARBA00022989"/>
    </source>
</evidence>
<dbReference type="Proteomes" id="UP001417504">
    <property type="component" value="Unassembled WGS sequence"/>
</dbReference>
<dbReference type="InterPro" id="IPR011009">
    <property type="entry name" value="Kinase-like_dom_sf"/>
</dbReference>
<evidence type="ECO:0000256" key="6">
    <source>
        <dbReference type="ARBA" id="ARBA00022737"/>
    </source>
</evidence>
<organism evidence="12 13">
    <name type="scientific">Stephania japonica</name>
    <dbReference type="NCBI Taxonomy" id="461633"/>
    <lineage>
        <taxon>Eukaryota</taxon>
        <taxon>Viridiplantae</taxon>
        <taxon>Streptophyta</taxon>
        <taxon>Embryophyta</taxon>
        <taxon>Tracheophyta</taxon>
        <taxon>Spermatophyta</taxon>
        <taxon>Magnoliopsida</taxon>
        <taxon>Ranunculales</taxon>
        <taxon>Menispermaceae</taxon>
        <taxon>Menispermoideae</taxon>
        <taxon>Cissampelideae</taxon>
        <taxon>Stephania</taxon>
    </lineage>
</organism>
<evidence type="ECO:0000256" key="9">
    <source>
        <dbReference type="SAM" id="MobiDB-lite"/>
    </source>
</evidence>
<dbReference type="FunFam" id="3.80.10.10:FF:000722">
    <property type="entry name" value="Leucine-rich repeat receptor-like protein kinase"/>
    <property type="match status" value="1"/>
</dbReference>
<evidence type="ECO:0000259" key="11">
    <source>
        <dbReference type="PROSITE" id="PS50011"/>
    </source>
</evidence>
<evidence type="ECO:0000256" key="2">
    <source>
        <dbReference type="ARBA" id="ARBA00022553"/>
    </source>
</evidence>
<comment type="subcellular location">
    <subcellularLocation>
        <location evidence="1">Membrane</location>
        <topology evidence="1">Single-pass membrane protein</topology>
    </subcellularLocation>
</comment>
<feature type="compositionally biased region" description="Basic residues" evidence="9">
    <location>
        <begin position="123"/>
        <end position="135"/>
    </location>
</feature>
<keyword evidence="8 10" id="KW-0472">Membrane</keyword>
<feature type="compositionally biased region" description="Pro residues" evidence="9">
    <location>
        <begin position="77"/>
        <end position="95"/>
    </location>
</feature>
<dbReference type="InterPro" id="IPR001611">
    <property type="entry name" value="Leu-rich_rpt"/>
</dbReference>
<reference evidence="12 13" key="1">
    <citation type="submission" date="2024-01" db="EMBL/GenBank/DDBJ databases">
        <title>Genome assemblies of Stephania.</title>
        <authorList>
            <person name="Yang L."/>
        </authorList>
    </citation>
    <scope>NUCLEOTIDE SEQUENCE [LARGE SCALE GENOMIC DNA]</scope>
    <source>
        <strain evidence="12">QJT</strain>
        <tissue evidence="12">Leaf</tissue>
    </source>
</reference>
<feature type="compositionally biased region" description="Low complexity" evidence="9">
    <location>
        <begin position="376"/>
        <end position="397"/>
    </location>
</feature>
<evidence type="ECO:0000256" key="4">
    <source>
        <dbReference type="ARBA" id="ARBA00022692"/>
    </source>
</evidence>
<evidence type="ECO:0000313" key="13">
    <source>
        <dbReference type="Proteomes" id="UP001417504"/>
    </source>
</evidence>
<dbReference type="Pfam" id="PF13855">
    <property type="entry name" value="LRR_8"/>
    <property type="match status" value="1"/>
</dbReference>
<gene>
    <name evidence="12" type="ORF">Sjap_022839</name>
</gene>
<sequence>MSKRTPFEARFEGEIHGVELYITIAGPDALVKPTACHCRLKVRYGLASAKRLRRRLFVTNTSVIKCYEIDIYQPPRIPIESRPPPRPPFPLPLAVPPGSGLPVGRREVRARRASGPPSPHQPPPRRHTPTQHPHQHPPAEGPEPPQQLPLRPPPRPLPLSHLQALFLDHNSFSATLSSFPPRLRSLDLSHNSLSGPIPPALAHLPHISYLRLDSNRFTGPVPAFNQTSLIVFNLSRNDLSGPLPLTPPLSRFHASAFLLNPRLCGRIVGKECGAEPFFGPWLAPAPLVNNNGLDQQLHRAALPPPLPIPRKRDPRTAFIYGFSVFSLVLIGCVVSLLLLGVNRRKQDRLKRLPMLLKRAVSVSDFGSEIRVQQGVQQQQQQEQENINNNNNNNGNVVDDNSNDKAKEAVKSGNLVFCAGGDQIYTLEQLMRGSAELLGRGTIGSTYKAVLERNVCVTVKRFDANKTHVTSREMFERHIVSVSRLRHPNLVPLRAYLQARDREEKLLIYDYQANGSVFSLIHGSDFEALLTDYCLTVFAGPPSPEHNMDFSSAGYKAPEIQNSSNQVTSKSDVYAFGVLLLELLTCKTPSQQPFLMHMDLLNWVRHVRGEEVIEEKWLGLLLDIVVACSQASPEQRPTMWQVLKMIQEIKESAMTECIRELIKLTSFKIS</sequence>
<keyword evidence="2" id="KW-0597">Phosphoprotein</keyword>
<dbReference type="AlphaFoldDB" id="A0AAP0ESP3"/>
<feature type="transmembrane region" description="Helical" evidence="10">
    <location>
        <begin position="317"/>
        <end position="341"/>
    </location>
</feature>
<keyword evidence="5" id="KW-0732">Signal</keyword>
<keyword evidence="3" id="KW-0433">Leucine-rich repeat</keyword>